<keyword evidence="3" id="KW-1185">Reference proteome</keyword>
<organism evidence="2 3">
    <name type="scientific">Rickenella mellea</name>
    <dbReference type="NCBI Taxonomy" id="50990"/>
    <lineage>
        <taxon>Eukaryota</taxon>
        <taxon>Fungi</taxon>
        <taxon>Dikarya</taxon>
        <taxon>Basidiomycota</taxon>
        <taxon>Agaricomycotina</taxon>
        <taxon>Agaricomycetes</taxon>
        <taxon>Hymenochaetales</taxon>
        <taxon>Rickenellaceae</taxon>
        <taxon>Rickenella</taxon>
    </lineage>
</organism>
<accession>A0A4Y7QEN9</accession>
<gene>
    <name evidence="2" type="ORF">BD410DRAFT_784185</name>
</gene>
<dbReference type="OrthoDB" id="2852202at2759"/>
<dbReference type="AlphaFoldDB" id="A0A4Y7QEN9"/>
<name>A0A4Y7QEN9_9AGAM</name>
<sequence length="327" mass="37506">MVLGSAAKDIAWQRLDQYFAREVREYLKQPKFRVPASFSLRQFRPGEIVHTDGGMYSAFATFLTQRGLRLWSTEKTGYISNNKPTKFCVILDRLGDGWYRVCFLTTVGGTVAPNPENPLLWLYSIAVHPCNPWPPGVRPLRTYPLKTPSFVVGLPVLTKTLRPLHNTNKRVHLTSGELERLRAFVREKLEYFNVHTFATRKQAVIQQIQSIQSRRIWKTTILKAPEMIDNAPRLRPPPNKPKRRFGRLFNDDPRTAGAVPKYRITPTRNEMPLSSPAKSPFVEVPPPHYLQWVIRHEWLDHLHKTVLVEGLAMPALAKLVLPTVGYG</sequence>
<evidence type="ECO:0000313" key="2">
    <source>
        <dbReference type="EMBL" id="TDL26143.1"/>
    </source>
</evidence>
<dbReference type="EMBL" id="ML170162">
    <property type="protein sequence ID" value="TDL26143.1"/>
    <property type="molecule type" value="Genomic_DNA"/>
</dbReference>
<dbReference type="VEuPathDB" id="FungiDB:BD410DRAFT_784185"/>
<feature type="region of interest" description="Disordered" evidence="1">
    <location>
        <begin position="229"/>
        <end position="250"/>
    </location>
</feature>
<evidence type="ECO:0000313" key="3">
    <source>
        <dbReference type="Proteomes" id="UP000294933"/>
    </source>
</evidence>
<proteinExistence type="predicted"/>
<reference evidence="2 3" key="1">
    <citation type="submission" date="2018-06" db="EMBL/GenBank/DDBJ databases">
        <title>A transcriptomic atlas of mushroom development highlights an independent origin of complex multicellularity.</title>
        <authorList>
            <consortium name="DOE Joint Genome Institute"/>
            <person name="Krizsan K."/>
            <person name="Almasi E."/>
            <person name="Merenyi Z."/>
            <person name="Sahu N."/>
            <person name="Viragh M."/>
            <person name="Koszo T."/>
            <person name="Mondo S."/>
            <person name="Kiss B."/>
            <person name="Balint B."/>
            <person name="Kues U."/>
            <person name="Barry K."/>
            <person name="Hegedus J.C."/>
            <person name="Henrissat B."/>
            <person name="Johnson J."/>
            <person name="Lipzen A."/>
            <person name="Ohm R."/>
            <person name="Nagy I."/>
            <person name="Pangilinan J."/>
            <person name="Yan J."/>
            <person name="Xiong Y."/>
            <person name="Grigoriev I.V."/>
            <person name="Hibbett D.S."/>
            <person name="Nagy L.G."/>
        </authorList>
    </citation>
    <scope>NUCLEOTIDE SEQUENCE [LARGE SCALE GENOMIC DNA]</scope>
    <source>
        <strain evidence="2 3">SZMC22713</strain>
    </source>
</reference>
<dbReference type="Proteomes" id="UP000294933">
    <property type="component" value="Unassembled WGS sequence"/>
</dbReference>
<evidence type="ECO:0000256" key="1">
    <source>
        <dbReference type="SAM" id="MobiDB-lite"/>
    </source>
</evidence>
<protein>
    <submittedName>
        <fullName evidence="2">Uncharacterized protein</fullName>
    </submittedName>
</protein>